<organism evidence="3 4">
    <name type="scientific">Pukyongia salina</name>
    <dbReference type="NCBI Taxonomy" id="2094025"/>
    <lineage>
        <taxon>Bacteria</taxon>
        <taxon>Pseudomonadati</taxon>
        <taxon>Bacteroidota</taxon>
        <taxon>Flavobacteriia</taxon>
        <taxon>Flavobacteriales</taxon>
        <taxon>Flavobacteriaceae</taxon>
        <taxon>Pukyongia</taxon>
    </lineage>
</organism>
<dbReference type="OrthoDB" id="9768499at2"/>
<evidence type="ECO:0000256" key="1">
    <source>
        <dbReference type="SAM" id="Phobius"/>
    </source>
</evidence>
<dbReference type="PANTHER" id="PTHR43081">
    <property type="entry name" value="ADENYLATE CYCLASE, TERMINAL-DIFFERENTIATION SPECIFIC-RELATED"/>
    <property type="match status" value="1"/>
</dbReference>
<sequence>MSSYKTRRFWQYFRKSLWILIVWVLINNIIFFLEYFSLVSNRYLTSDYDLKSAFMANMIVSVSAGLVGGFLTVHLMEYWLRKYAFWKALVFIIIAYTAAAVVVSILGASYAISEQYGLPIFHPEVREDIFLFFRSWIFVKNFIIWLIIVLATLIVIMVNDKYGPGIFADYLMGRYFLPKNERRIFMFADIKDATTIAEQLGEHKYFNLLKDFFRDIAPAIVQTRGEVYQYVGDEVVISWKMKHGIKNGNAVGCFYQMKDLIKRKGDKYLEKYGLIPEFKVGFHFGSVMVGELGQIKRDIAFSGDVLNTTSRIQAKCNELGVDILASQTFSEIAYQLPPGLRLKSVGKQVLKGKKDELALVTFVADTSPD</sequence>
<dbReference type="GO" id="GO:0009190">
    <property type="term" value="P:cyclic nucleotide biosynthetic process"/>
    <property type="evidence" value="ECO:0007669"/>
    <property type="project" value="InterPro"/>
</dbReference>
<keyword evidence="4" id="KW-1185">Reference proteome</keyword>
<dbReference type="InterPro" id="IPR001054">
    <property type="entry name" value="A/G_cyclase"/>
</dbReference>
<dbReference type="GO" id="GO:0004016">
    <property type="term" value="F:adenylate cyclase activity"/>
    <property type="evidence" value="ECO:0007669"/>
    <property type="project" value="UniProtKB-ARBA"/>
</dbReference>
<evidence type="ECO:0000259" key="2">
    <source>
        <dbReference type="PROSITE" id="PS50125"/>
    </source>
</evidence>
<keyword evidence="1" id="KW-0472">Membrane</keyword>
<evidence type="ECO:0000313" key="3">
    <source>
        <dbReference type="EMBL" id="AVI49664.1"/>
    </source>
</evidence>
<dbReference type="AlphaFoldDB" id="A0A2S0HSV4"/>
<feature type="transmembrane region" description="Helical" evidence="1">
    <location>
        <begin position="132"/>
        <end position="158"/>
    </location>
</feature>
<keyword evidence="1" id="KW-0812">Transmembrane</keyword>
<feature type="domain" description="Guanylate cyclase" evidence="2">
    <location>
        <begin position="184"/>
        <end position="313"/>
    </location>
</feature>
<feature type="transmembrane region" description="Helical" evidence="1">
    <location>
        <begin position="53"/>
        <end position="76"/>
    </location>
</feature>
<name>A0A2S0HSV4_9FLAO</name>
<dbReference type="GO" id="GO:0035556">
    <property type="term" value="P:intracellular signal transduction"/>
    <property type="evidence" value="ECO:0007669"/>
    <property type="project" value="InterPro"/>
</dbReference>
<feature type="transmembrane region" description="Helical" evidence="1">
    <location>
        <begin position="12"/>
        <end position="33"/>
    </location>
</feature>
<protein>
    <submittedName>
        <fullName evidence="3">Adenylate cyclase</fullName>
    </submittedName>
</protein>
<dbReference type="InterPro" id="IPR029787">
    <property type="entry name" value="Nucleotide_cyclase"/>
</dbReference>
<dbReference type="Pfam" id="PF00211">
    <property type="entry name" value="Guanylate_cyc"/>
    <property type="match status" value="1"/>
</dbReference>
<dbReference type="Gene3D" id="3.30.70.1230">
    <property type="entry name" value="Nucleotide cyclase"/>
    <property type="match status" value="1"/>
</dbReference>
<dbReference type="KEGG" id="aue:C5O00_00190"/>
<dbReference type="EMBL" id="CP027062">
    <property type="protein sequence ID" value="AVI49664.1"/>
    <property type="molecule type" value="Genomic_DNA"/>
</dbReference>
<evidence type="ECO:0000313" key="4">
    <source>
        <dbReference type="Proteomes" id="UP000238442"/>
    </source>
</evidence>
<dbReference type="CDD" id="cd07302">
    <property type="entry name" value="CHD"/>
    <property type="match status" value="1"/>
</dbReference>
<dbReference type="RefSeq" id="WP_105213861.1">
    <property type="nucleotide sequence ID" value="NZ_CP027062.1"/>
</dbReference>
<keyword evidence="1" id="KW-1133">Transmembrane helix</keyword>
<proteinExistence type="predicted"/>
<dbReference type="Proteomes" id="UP000238442">
    <property type="component" value="Chromosome"/>
</dbReference>
<dbReference type="InterPro" id="IPR050697">
    <property type="entry name" value="Adenylyl/Guanylyl_Cyclase_3/4"/>
</dbReference>
<dbReference type="SUPFAM" id="SSF55073">
    <property type="entry name" value="Nucleotide cyclase"/>
    <property type="match status" value="1"/>
</dbReference>
<gene>
    <name evidence="3" type="ORF">C5O00_00190</name>
</gene>
<accession>A0A2S0HSV4</accession>
<feature type="transmembrane region" description="Helical" evidence="1">
    <location>
        <begin position="88"/>
        <end position="112"/>
    </location>
</feature>
<dbReference type="PROSITE" id="PS50125">
    <property type="entry name" value="GUANYLATE_CYCLASE_2"/>
    <property type="match status" value="1"/>
</dbReference>
<dbReference type="PANTHER" id="PTHR43081:SF1">
    <property type="entry name" value="ADENYLATE CYCLASE, TERMINAL-DIFFERENTIATION SPECIFIC"/>
    <property type="match status" value="1"/>
</dbReference>
<reference evidence="3 4" key="1">
    <citation type="submission" date="2018-02" db="EMBL/GenBank/DDBJ databases">
        <title>Genomic analysis of the strain RR4-38 isolated from a seawater recirculating aquaculture system.</title>
        <authorList>
            <person name="Kim Y.-S."/>
            <person name="Jang Y.H."/>
            <person name="Kim K.-H."/>
        </authorList>
    </citation>
    <scope>NUCLEOTIDE SEQUENCE [LARGE SCALE GENOMIC DNA]</scope>
    <source>
        <strain evidence="3 4">RR4-38</strain>
    </source>
</reference>